<evidence type="ECO:0000259" key="1">
    <source>
        <dbReference type="Pfam" id="PF07859"/>
    </source>
</evidence>
<dbReference type="GO" id="GO:0016787">
    <property type="term" value="F:hydrolase activity"/>
    <property type="evidence" value="ECO:0007669"/>
    <property type="project" value="InterPro"/>
</dbReference>
<organism evidence="2 3">
    <name type="scientific">Wickerhamomyces mucosus</name>
    <dbReference type="NCBI Taxonomy" id="1378264"/>
    <lineage>
        <taxon>Eukaryota</taxon>
        <taxon>Fungi</taxon>
        <taxon>Dikarya</taxon>
        <taxon>Ascomycota</taxon>
        <taxon>Saccharomycotina</taxon>
        <taxon>Saccharomycetes</taxon>
        <taxon>Phaffomycetales</taxon>
        <taxon>Wickerhamomycetaceae</taxon>
        <taxon>Wickerhamomyces</taxon>
    </lineage>
</organism>
<evidence type="ECO:0000313" key="2">
    <source>
        <dbReference type="EMBL" id="KAH3672871.1"/>
    </source>
</evidence>
<dbReference type="SUPFAM" id="SSF53474">
    <property type="entry name" value="alpha/beta-Hydrolases"/>
    <property type="match status" value="1"/>
</dbReference>
<dbReference type="Gene3D" id="3.40.50.1820">
    <property type="entry name" value="alpha/beta hydrolase"/>
    <property type="match status" value="1"/>
</dbReference>
<dbReference type="EMBL" id="JAEUBF010001112">
    <property type="protein sequence ID" value="KAH3672871.1"/>
    <property type="molecule type" value="Genomic_DNA"/>
</dbReference>
<feature type="domain" description="Alpha/beta hydrolase fold-3" evidence="1">
    <location>
        <begin position="5"/>
        <end position="80"/>
    </location>
</feature>
<sequence length="146" mass="17124">MIFKNHFNIPFLDGFAAIKYIVAYRNEFNADKERISICGASAGGYLVLALGYLLRDFNLKVKLVLTNVPPTENYINHETVDTIKMNFLKNLKIHQIIVMQQFKQKNLENIMFKVKFIIQIKSLIIWIKSKDILGELIFYKIYITKF</sequence>
<comment type="caution">
    <text evidence="2">The sequence shown here is derived from an EMBL/GenBank/DDBJ whole genome shotgun (WGS) entry which is preliminary data.</text>
</comment>
<proteinExistence type="predicted"/>
<dbReference type="InterPro" id="IPR013094">
    <property type="entry name" value="AB_hydrolase_3"/>
</dbReference>
<evidence type="ECO:0000313" key="3">
    <source>
        <dbReference type="Proteomes" id="UP000769528"/>
    </source>
</evidence>
<protein>
    <recommendedName>
        <fullName evidence="1">Alpha/beta hydrolase fold-3 domain-containing protein</fullName>
    </recommendedName>
</protein>
<name>A0A9P8TBC8_9ASCO</name>
<keyword evidence="3" id="KW-1185">Reference proteome</keyword>
<dbReference type="InterPro" id="IPR029058">
    <property type="entry name" value="AB_hydrolase_fold"/>
</dbReference>
<reference evidence="2" key="2">
    <citation type="submission" date="2021-01" db="EMBL/GenBank/DDBJ databases">
        <authorList>
            <person name="Schikora-Tamarit M.A."/>
        </authorList>
    </citation>
    <scope>NUCLEOTIDE SEQUENCE</scope>
    <source>
        <strain evidence="2">CBS6341</strain>
    </source>
</reference>
<gene>
    <name evidence="2" type="ORF">WICMUC_004093</name>
</gene>
<dbReference type="AlphaFoldDB" id="A0A9P8TBC8"/>
<accession>A0A9P8TBC8</accession>
<dbReference type="Pfam" id="PF07859">
    <property type="entry name" value="Abhydrolase_3"/>
    <property type="match status" value="1"/>
</dbReference>
<dbReference type="Proteomes" id="UP000769528">
    <property type="component" value="Unassembled WGS sequence"/>
</dbReference>
<reference evidence="2" key="1">
    <citation type="journal article" date="2021" name="Open Biol.">
        <title>Shared evolutionary footprints suggest mitochondrial oxidative damage underlies multiple complex I losses in fungi.</title>
        <authorList>
            <person name="Schikora-Tamarit M.A."/>
            <person name="Marcet-Houben M."/>
            <person name="Nosek J."/>
            <person name="Gabaldon T."/>
        </authorList>
    </citation>
    <scope>NUCLEOTIDE SEQUENCE</scope>
    <source>
        <strain evidence="2">CBS6341</strain>
    </source>
</reference>